<evidence type="ECO:0000313" key="8">
    <source>
        <dbReference type="Proteomes" id="UP001165083"/>
    </source>
</evidence>
<name>A0A9W6WNY3_9STRA</name>
<dbReference type="SUPFAM" id="SSF52540">
    <property type="entry name" value="P-loop containing nucleoside triphosphate hydrolases"/>
    <property type="match status" value="1"/>
</dbReference>
<dbReference type="InterPro" id="IPR036020">
    <property type="entry name" value="WW_dom_sf"/>
</dbReference>
<protein>
    <submittedName>
        <fullName evidence="7">Unnamed protein product</fullName>
    </submittedName>
</protein>
<feature type="region of interest" description="Disordered" evidence="5">
    <location>
        <begin position="1360"/>
        <end position="1385"/>
    </location>
</feature>
<evidence type="ECO:0000256" key="4">
    <source>
        <dbReference type="ARBA" id="ARBA00022860"/>
    </source>
</evidence>
<dbReference type="OrthoDB" id="2148418at2759"/>
<dbReference type="Gene3D" id="1.20.5.190">
    <property type="match status" value="5"/>
</dbReference>
<dbReference type="PROSITE" id="PS50096">
    <property type="entry name" value="IQ"/>
    <property type="match status" value="13"/>
</dbReference>
<dbReference type="Pfam" id="PF00397">
    <property type="entry name" value="WW"/>
    <property type="match status" value="2"/>
</dbReference>
<feature type="compositionally biased region" description="Acidic residues" evidence="5">
    <location>
        <begin position="1369"/>
        <end position="1379"/>
    </location>
</feature>
<dbReference type="PANTHER" id="PTHR22706:SF1">
    <property type="entry name" value="ASSEMBLY FACTOR FOR SPINDLE MICROTUBULES"/>
    <property type="match status" value="1"/>
</dbReference>
<keyword evidence="2" id="KW-0963">Cytoplasm</keyword>
<keyword evidence="3" id="KW-0677">Repeat</keyword>
<evidence type="ECO:0000256" key="1">
    <source>
        <dbReference type="ARBA" id="ARBA00004496"/>
    </source>
</evidence>
<feature type="domain" description="WW" evidence="6">
    <location>
        <begin position="1149"/>
        <end position="1183"/>
    </location>
</feature>
<evidence type="ECO:0000256" key="2">
    <source>
        <dbReference type="ARBA" id="ARBA00022490"/>
    </source>
</evidence>
<feature type="region of interest" description="Disordered" evidence="5">
    <location>
        <begin position="57"/>
        <end position="81"/>
    </location>
</feature>
<comment type="subcellular location">
    <subcellularLocation>
        <location evidence="1">Cytoplasm</location>
    </subcellularLocation>
</comment>
<dbReference type="CDD" id="cd00201">
    <property type="entry name" value="WW"/>
    <property type="match status" value="2"/>
</dbReference>
<evidence type="ECO:0000313" key="7">
    <source>
        <dbReference type="EMBL" id="GMF11000.1"/>
    </source>
</evidence>
<evidence type="ECO:0000256" key="3">
    <source>
        <dbReference type="ARBA" id="ARBA00022737"/>
    </source>
</evidence>
<dbReference type="GO" id="GO:0051295">
    <property type="term" value="P:establishment of meiotic spindle localization"/>
    <property type="evidence" value="ECO:0007669"/>
    <property type="project" value="TreeGrafter"/>
</dbReference>
<accession>A0A9W6WNY3</accession>
<dbReference type="InterPro" id="IPR027417">
    <property type="entry name" value="P-loop_NTPase"/>
</dbReference>
<dbReference type="PROSITE" id="PS50020">
    <property type="entry name" value="WW_DOMAIN_2"/>
    <property type="match status" value="2"/>
</dbReference>
<dbReference type="GO" id="GO:0005516">
    <property type="term" value="F:calmodulin binding"/>
    <property type="evidence" value="ECO:0007669"/>
    <property type="project" value="UniProtKB-KW"/>
</dbReference>
<dbReference type="InterPro" id="IPR001202">
    <property type="entry name" value="WW_dom"/>
</dbReference>
<evidence type="ECO:0000256" key="5">
    <source>
        <dbReference type="SAM" id="MobiDB-lite"/>
    </source>
</evidence>
<keyword evidence="4" id="KW-0112">Calmodulin-binding</keyword>
<proteinExistence type="predicted"/>
<dbReference type="PANTHER" id="PTHR22706">
    <property type="entry name" value="ASSEMBLY FACTOR FOR SPINDLE MICROTUBULES"/>
    <property type="match status" value="1"/>
</dbReference>
<comment type="caution">
    <text evidence="7">The sequence shown here is derived from an EMBL/GenBank/DDBJ whole genome shotgun (WGS) entry which is preliminary data.</text>
</comment>
<dbReference type="InterPro" id="IPR000048">
    <property type="entry name" value="IQ_motif_EF-hand-BS"/>
</dbReference>
<organism evidence="7 8">
    <name type="scientific">Phytophthora lilii</name>
    <dbReference type="NCBI Taxonomy" id="2077276"/>
    <lineage>
        <taxon>Eukaryota</taxon>
        <taxon>Sar</taxon>
        <taxon>Stramenopiles</taxon>
        <taxon>Oomycota</taxon>
        <taxon>Peronosporomycetes</taxon>
        <taxon>Peronosporales</taxon>
        <taxon>Peronosporaceae</taxon>
        <taxon>Phytophthora</taxon>
    </lineage>
</organism>
<dbReference type="EMBL" id="BSXW01000059">
    <property type="protein sequence ID" value="GMF11000.1"/>
    <property type="molecule type" value="Genomic_DNA"/>
</dbReference>
<keyword evidence="8" id="KW-1185">Reference proteome</keyword>
<reference evidence="7" key="1">
    <citation type="submission" date="2023-04" db="EMBL/GenBank/DDBJ databases">
        <title>Phytophthora lilii NBRC 32176.</title>
        <authorList>
            <person name="Ichikawa N."/>
            <person name="Sato H."/>
            <person name="Tonouchi N."/>
        </authorList>
    </citation>
    <scope>NUCLEOTIDE SEQUENCE</scope>
    <source>
        <strain evidence="7">NBRC 32176</strain>
    </source>
</reference>
<dbReference type="SMART" id="SM00456">
    <property type="entry name" value="WW"/>
    <property type="match status" value="2"/>
</dbReference>
<dbReference type="GO" id="GO:0000922">
    <property type="term" value="C:spindle pole"/>
    <property type="evidence" value="ECO:0007669"/>
    <property type="project" value="TreeGrafter"/>
</dbReference>
<dbReference type="SMART" id="SM00015">
    <property type="entry name" value="IQ"/>
    <property type="match status" value="20"/>
</dbReference>
<sequence>MLRSPGTPDKLKTGLSYDLLPVAASWDKAAHPRRPQSLHLSSEFLTIPKKLQQQQQHQEVNQNQAATAGEVKPLRKTSSGVRVARTGAKRVTKVPKLAFVQGSKRRGRHAISNQLNFDEGARQVNAGVYLLENVKTGHRYFGTTWDLHNAAAQNFHDLQLGVHPHHTLSTCFQLYGEAASGIRFRVLENISPPTSPKPPSHNDPVRAKRRRVKRLAAGGGVDDTDDGFDVRAMERKLAARLRFHQRKVVRRAAYKMVRRFLVVPVLARAWPRWVRVTEKLDLVEHVAACVEIQRVARGYLAQVLVGGIRRDRAARMLQRFMRRCHFTLACRRRTRIIRESKAACTIQRSMREFVARQKARRRRNGIRRWFAARKLQAHIRGHLARHLVGRMRLDKARELAAIHMQRTTRGYLGRLRVQRLRQRIIDTQAATQIQKIWRGYSARTRVKLQRSLGGALSTHRRIDQSPLDELRDEAARTIQQAYNRWKAQRLQDQKEKATTIHLAYRNYVARKFGWAAMTIMLETSMANRIQHAGRRWMFQRGFRRVVHKYRRDKSALTIQCCVRQRQARKRVHALRVKKQCAEAIRRIQAFWRACWMLLKLRERIITRTRERAARQILATYLAWKARREYIAIRDMARRNRAATKMQCMFRARQARRELMRRQVVRRLGACENCRSQLATVYHFVAESELCAACCDYYASLDNSPMETIDVHVYRRIQVPIVRAQRTYRAFQERMKMQFGTCSLCEKHAVRRSCWSCLHSHGFNSDKHKLNGAPVVGLTFCRSCDALFHDRRQSSGGAKLLQHRRKDIERAYAEDKAAVTVQKYHRRFAQRHTIADLRLALQTASAKRVQECYRRHRQRRITRAICAAHRQQQVFEANAALTLQCAVRGYLARCELRRLKHEWHCTVKIQRAVRRYQARRVYNAAVVIQSNFRGWLARRVAAKRRQERLEKQQHAAACCIQRHVRGYLARRRVLHMRELAAAVLLQSIWRGYVARCKLYALKLEKQQKFNELLLERLCALAAHVAETERVAATRIQTMVRGRLARTDLYQRKLRAASSAREKLRDNAMAVEVASATCIQRHVRERITNTASRQRLRAQCCARCFLSRRIVKQMRLEKQSAVRIQRAFRYSRAKRRLARLVDADGADEGAAKPASGWVELFDEASGYVYYYHTETGQSVWERPPEMDSPAWTPEDAASESVAEWVEYWDENVGASYFYNIKTGEATWTTPAGYQSSNQEDTTTAEAWPLEGGGAYYTLPPRSKAESLSEAGNQQAEAFSEQYYAQYGYEYGGGQDAQWGADAYYGNNNDEGGYYYYYGDAASNGAPYAYPLEHADSNVNEQYEPVDTEYDINYKIYLTQIEREEQQQQQQQEEDQQSADDDATQKDV</sequence>
<dbReference type="Pfam" id="PF00612">
    <property type="entry name" value="IQ"/>
    <property type="match status" value="9"/>
</dbReference>
<dbReference type="Gene3D" id="2.20.70.10">
    <property type="match status" value="2"/>
</dbReference>
<dbReference type="InterPro" id="IPR051185">
    <property type="entry name" value="ASPM"/>
</dbReference>
<feature type="domain" description="WW" evidence="6">
    <location>
        <begin position="1202"/>
        <end position="1230"/>
    </location>
</feature>
<dbReference type="GO" id="GO:0007051">
    <property type="term" value="P:spindle organization"/>
    <property type="evidence" value="ECO:0007669"/>
    <property type="project" value="TreeGrafter"/>
</dbReference>
<dbReference type="GO" id="GO:0005737">
    <property type="term" value="C:cytoplasm"/>
    <property type="evidence" value="ECO:0007669"/>
    <property type="project" value="UniProtKB-SubCell"/>
</dbReference>
<dbReference type="Proteomes" id="UP001165083">
    <property type="component" value="Unassembled WGS sequence"/>
</dbReference>
<dbReference type="SUPFAM" id="SSF51045">
    <property type="entry name" value="WW domain"/>
    <property type="match status" value="1"/>
</dbReference>
<evidence type="ECO:0000259" key="6">
    <source>
        <dbReference type="PROSITE" id="PS50020"/>
    </source>
</evidence>
<dbReference type="GO" id="GO:0000278">
    <property type="term" value="P:mitotic cell cycle"/>
    <property type="evidence" value="ECO:0007669"/>
    <property type="project" value="TreeGrafter"/>
</dbReference>
<gene>
    <name evidence="7" type="ORF">Plil01_000175000</name>
</gene>